<dbReference type="OrthoDB" id="784947at2759"/>
<evidence type="ECO:0000313" key="2">
    <source>
        <dbReference type="EMBL" id="RDY12571.1"/>
    </source>
</evidence>
<dbReference type="EMBL" id="QJKJ01000444">
    <property type="protein sequence ID" value="RDY12571.1"/>
    <property type="molecule type" value="Genomic_DNA"/>
</dbReference>
<feature type="domain" description="Retrotransposon gag" evidence="1">
    <location>
        <begin position="72"/>
        <end position="146"/>
    </location>
</feature>
<accession>A0A371IC11</accession>
<keyword evidence="3" id="KW-1185">Reference proteome</keyword>
<sequence>DEIDSRVGRTNPSIHSLGTTFWKRDRLGPYPSSLSSIGDPPLHLQAFQTQAYINRDDNAISCKLFLDTLRGVCPRSIHTFNELAIAFMSQFATNHATKIEVVDLFDIKQTKGESLKKYLAQYNSNMVQVNDPRQKFFVKAFQKGLRAEQFSVSLVLRWSANMEEIRA</sequence>
<feature type="non-terminal residue" evidence="2">
    <location>
        <position position="167"/>
    </location>
</feature>
<dbReference type="AlphaFoldDB" id="A0A371IC11"/>
<comment type="caution">
    <text evidence="2">The sequence shown here is derived from an EMBL/GenBank/DDBJ whole genome shotgun (WGS) entry which is preliminary data.</text>
</comment>
<dbReference type="Proteomes" id="UP000257109">
    <property type="component" value="Unassembled WGS sequence"/>
</dbReference>
<evidence type="ECO:0000313" key="3">
    <source>
        <dbReference type="Proteomes" id="UP000257109"/>
    </source>
</evidence>
<protein>
    <recommendedName>
        <fullName evidence="1">Retrotransposon gag domain-containing protein</fullName>
    </recommendedName>
</protein>
<name>A0A371IC11_MUCPR</name>
<organism evidence="2 3">
    <name type="scientific">Mucuna pruriens</name>
    <name type="common">Velvet bean</name>
    <name type="synonym">Dolichos pruriens</name>
    <dbReference type="NCBI Taxonomy" id="157652"/>
    <lineage>
        <taxon>Eukaryota</taxon>
        <taxon>Viridiplantae</taxon>
        <taxon>Streptophyta</taxon>
        <taxon>Embryophyta</taxon>
        <taxon>Tracheophyta</taxon>
        <taxon>Spermatophyta</taxon>
        <taxon>Magnoliopsida</taxon>
        <taxon>eudicotyledons</taxon>
        <taxon>Gunneridae</taxon>
        <taxon>Pentapetalae</taxon>
        <taxon>rosids</taxon>
        <taxon>fabids</taxon>
        <taxon>Fabales</taxon>
        <taxon>Fabaceae</taxon>
        <taxon>Papilionoideae</taxon>
        <taxon>50 kb inversion clade</taxon>
        <taxon>NPAAA clade</taxon>
        <taxon>indigoferoid/millettioid clade</taxon>
        <taxon>Phaseoleae</taxon>
        <taxon>Mucuna</taxon>
    </lineage>
</organism>
<proteinExistence type="predicted"/>
<feature type="non-terminal residue" evidence="2">
    <location>
        <position position="1"/>
    </location>
</feature>
<gene>
    <name evidence="2" type="ORF">CR513_02609</name>
</gene>
<evidence type="ECO:0000259" key="1">
    <source>
        <dbReference type="Pfam" id="PF03732"/>
    </source>
</evidence>
<dbReference type="PANTHER" id="PTHR33223">
    <property type="entry name" value="CCHC-TYPE DOMAIN-CONTAINING PROTEIN"/>
    <property type="match status" value="1"/>
</dbReference>
<reference evidence="2" key="1">
    <citation type="submission" date="2018-05" db="EMBL/GenBank/DDBJ databases">
        <title>Draft genome of Mucuna pruriens seed.</title>
        <authorList>
            <person name="Nnadi N.E."/>
            <person name="Vos R."/>
            <person name="Hasami M.H."/>
            <person name="Devisetty U.K."/>
            <person name="Aguiy J.C."/>
        </authorList>
    </citation>
    <scope>NUCLEOTIDE SEQUENCE [LARGE SCALE GENOMIC DNA]</scope>
    <source>
        <strain evidence="2">JCA_2017</strain>
    </source>
</reference>
<dbReference type="InterPro" id="IPR005162">
    <property type="entry name" value="Retrotrans_gag_dom"/>
</dbReference>
<dbReference type="PANTHER" id="PTHR33223:SF10">
    <property type="entry name" value="AMINOTRANSFERASE-LIKE PLANT MOBILE DOMAIN-CONTAINING PROTEIN"/>
    <property type="match status" value="1"/>
</dbReference>
<dbReference type="Pfam" id="PF03732">
    <property type="entry name" value="Retrotrans_gag"/>
    <property type="match status" value="1"/>
</dbReference>